<dbReference type="Gene3D" id="3.30.10.10">
    <property type="entry name" value="Trypsin Inhibitor V, subunit A"/>
    <property type="match status" value="1"/>
</dbReference>
<evidence type="ECO:0000256" key="1">
    <source>
        <dbReference type="ARBA" id="ARBA00008210"/>
    </source>
</evidence>
<dbReference type="STRING" id="3469.A0A4Y7KU16"/>
<dbReference type="Gramene" id="RZC76346">
    <property type="protein sequence ID" value="RZC76346"/>
    <property type="gene ID" value="C5167_000469"/>
</dbReference>
<dbReference type="Proteomes" id="UP000316621">
    <property type="component" value="Chromosome 9"/>
</dbReference>
<dbReference type="PANTHER" id="PTHR33091">
    <property type="entry name" value="PROTEIN, PUTATIVE, EXPRESSED-RELATED"/>
    <property type="match status" value="1"/>
</dbReference>
<evidence type="ECO:0000256" key="3">
    <source>
        <dbReference type="ARBA" id="ARBA00022900"/>
    </source>
</evidence>
<dbReference type="GO" id="GO:0004867">
    <property type="term" value="F:serine-type endopeptidase inhibitor activity"/>
    <property type="evidence" value="ECO:0007669"/>
    <property type="project" value="UniProtKB-KW"/>
</dbReference>
<keyword evidence="5" id="KW-1185">Reference proteome</keyword>
<sequence>MVSKCDSRIIVRAWPELIGYNGEAAARIIERQILNVNAVVLLDGTDITKGYYKCNDVLVWVDEAGKVIRTPTTG</sequence>
<name>A0A4Y7KU16_PAPSO</name>
<dbReference type="SUPFAM" id="SSF54654">
    <property type="entry name" value="CI-2 family of serine protease inhibitors"/>
    <property type="match status" value="1"/>
</dbReference>
<dbReference type="PROSITE" id="PS00285">
    <property type="entry name" value="POTATO_INHIBITOR"/>
    <property type="match status" value="1"/>
</dbReference>
<protein>
    <submittedName>
        <fullName evidence="4">Uncharacterized protein</fullName>
    </submittedName>
</protein>
<keyword evidence="2" id="KW-0646">Protease inhibitor</keyword>
<dbReference type="PANTHER" id="PTHR33091:SF83">
    <property type="entry name" value="SERINE PROTEASE INHIBITOR, POTATO INHIBITOR I-TYPE FAMILY PROTEIN-RELATED"/>
    <property type="match status" value="1"/>
</dbReference>
<evidence type="ECO:0000256" key="2">
    <source>
        <dbReference type="ARBA" id="ARBA00022690"/>
    </source>
</evidence>
<dbReference type="EMBL" id="CM010723">
    <property type="protein sequence ID" value="RZC76346.1"/>
    <property type="molecule type" value="Genomic_DNA"/>
</dbReference>
<comment type="similarity">
    <text evidence="1">Belongs to the protease inhibitor I13 (potato type I serine protease inhibitor) family.</text>
</comment>
<evidence type="ECO:0000313" key="4">
    <source>
        <dbReference type="EMBL" id="RZC76346.1"/>
    </source>
</evidence>
<dbReference type="InterPro" id="IPR036354">
    <property type="entry name" value="Prot_inh_pot1_sf"/>
</dbReference>
<dbReference type="GO" id="GO:0009611">
    <property type="term" value="P:response to wounding"/>
    <property type="evidence" value="ECO:0007669"/>
    <property type="project" value="InterPro"/>
</dbReference>
<gene>
    <name evidence="4" type="ORF">C5167_000469</name>
</gene>
<keyword evidence="3" id="KW-0722">Serine protease inhibitor</keyword>
<proteinExistence type="inferred from homology"/>
<accession>A0A4Y7KU16</accession>
<reference evidence="4 5" key="1">
    <citation type="journal article" date="2018" name="Science">
        <title>The opium poppy genome and morphinan production.</title>
        <authorList>
            <person name="Guo L."/>
            <person name="Winzer T."/>
            <person name="Yang X."/>
            <person name="Li Y."/>
            <person name="Ning Z."/>
            <person name="He Z."/>
            <person name="Teodor R."/>
            <person name="Lu Y."/>
            <person name="Bowser T.A."/>
            <person name="Graham I.A."/>
            <person name="Ye K."/>
        </authorList>
    </citation>
    <scope>NUCLEOTIDE SEQUENCE [LARGE SCALE GENOMIC DNA]</scope>
    <source>
        <strain evidence="5">cv. HN1</strain>
        <tissue evidence="4">Leaves</tissue>
    </source>
</reference>
<dbReference type="InterPro" id="IPR000864">
    <property type="entry name" value="Prot_inh_pot1"/>
</dbReference>
<organism evidence="4 5">
    <name type="scientific">Papaver somniferum</name>
    <name type="common">Opium poppy</name>
    <dbReference type="NCBI Taxonomy" id="3469"/>
    <lineage>
        <taxon>Eukaryota</taxon>
        <taxon>Viridiplantae</taxon>
        <taxon>Streptophyta</taxon>
        <taxon>Embryophyta</taxon>
        <taxon>Tracheophyta</taxon>
        <taxon>Spermatophyta</taxon>
        <taxon>Magnoliopsida</taxon>
        <taxon>Ranunculales</taxon>
        <taxon>Papaveraceae</taxon>
        <taxon>Papaveroideae</taxon>
        <taxon>Papaver</taxon>
    </lineage>
</organism>
<dbReference type="Pfam" id="PF00280">
    <property type="entry name" value="potato_inhibit"/>
    <property type="match status" value="1"/>
</dbReference>
<evidence type="ECO:0000313" key="5">
    <source>
        <dbReference type="Proteomes" id="UP000316621"/>
    </source>
</evidence>
<dbReference type="AlphaFoldDB" id="A0A4Y7KU16"/>